<reference evidence="8" key="1">
    <citation type="submission" date="2021-01" db="UniProtKB">
        <authorList>
            <consortium name="EnsemblMetazoa"/>
        </authorList>
    </citation>
    <scope>IDENTIFICATION</scope>
</reference>
<dbReference type="PANTHER" id="PTHR14096">
    <property type="entry name" value="APOLIPOPROTEIN L"/>
    <property type="match status" value="1"/>
</dbReference>
<keyword evidence="9" id="KW-1185">Reference proteome</keyword>
<dbReference type="PROSITE" id="PS00518">
    <property type="entry name" value="ZF_RING_1"/>
    <property type="match status" value="1"/>
</dbReference>
<dbReference type="OrthoDB" id="111250at2759"/>
<dbReference type="AlphaFoldDB" id="A0A7M5WKV1"/>
<protein>
    <recommendedName>
        <fullName evidence="7">RING-type domain-containing protein</fullName>
    </recommendedName>
</protein>
<feature type="coiled-coil region" evidence="6">
    <location>
        <begin position="293"/>
        <end position="324"/>
    </location>
</feature>
<dbReference type="Gene3D" id="3.30.40.10">
    <property type="entry name" value="Zinc/RING finger domain, C3HC4 (zinc finger)"/>
    <property type="match status" value="1"/>
</dbReference>
<evidence type="ECO:0000313" key="8">
    <source>
        <dbReference type="EnsemblMetazoa" id="CLYHEMP008151.2"/>
    </source>
</evidence>
<dbReference type="GO" id="GO:0006869">
    <property type="term" value="P:lipid transport"/>
    <property type="evidence" value="ECO:0007669"/>
    <property type="project" value="InterPro"/>
</dbReference>
<feature type="domain" description="RING-type" evidence="7">
    <location>
        <begin position="17"/>
        <end position="58"/>
    </location>
</feature>
<comment type="similarity">
    <text evidence="1">Belongs to the apolipoprotein L family.</text>
</comment>
<dbReference type="InterPro" id="IPR001841">
    <property type="entry name" value="Znf_RING"/>
</dbReference>
<evidence type="ECO:0000259" key="7">
    <source>
        <dbReference type="PROSITE" id="PS50089"/>
    </source>
</evidence>
<dbReference type="GO" id="GO:0005576">
    <property type="term" value="C:extracellular region"/>
    <property type="evidence" value="ECO:0007669"/>
    <property type="project" value="InterPro"/>
</dbReference>
<dbReference type="GO" id="GO:0008289">
    <property type="term" value="F:lipid binding"/>
    <property type="evidence" value="ECO:0007669"/>
    <property type="project" value="InterPro"/>
</dbReference>
<proteinExistence type="inferred from homology"/>
<dbReference type="GO" id="GO:0042157">
    <property type="term" value="P:lipoprotein metabolic process"/>
    <property type="evidence" value="ECO:0007669"/>
    <property type="project" value="InterPro"/>
</dbReference>
<name>A0A7M5WKV1_9CNID</name>
<dbReference type="SMART" id="SM00184">
    <property type="entry name" value="RING"/>
    <property type="match status" value="1"/>
</dbReference>
<keyword evidence="2" id="KW-0479">Metal-binding</keyword>
<dbReference type="PANTHER" id="PTHR14096:SF28">
    <property type="entry name" value="APOLIPOPROTEIN L, 1-RELATED"/>
    <property type="match status" value="1"/>
</dbReference>
<organism evidence="8 9">
    <name type="scientific">Clytia hemisphaerica</name>
    <dbReference type="NCBI Taxonomy" id="252671"/>
    <lineage>
        <taxon>Eukaryota</taxon>
        <taxon>Metazoa</taxon>
        <taxon>Cnidaria</taxon>
        <taxon>Hydrozoa</taxon>
        <taxon>Hydroidolina</taxon>
        <taxon>Leptothecata</taxon>
        <taxon>Obeliida</taxon>
        <taxon>Clytiidae</taxon>
        <taxon>Clytia</taxon>
    </lineage>
</organism>
<dbReference type="InterPro" id="IPR017907">
    <property type="entry name" value="Znf_RING_CS"/>
</dbReference>
<evidence type="ECO:0000256" key="1">
    <source>
        <dbReference type="ARBA" id="ARBA00010090"/>
    </source>
</evidence>
<dbReference type="Pfam" id="PF13639">
    <property type="entry name" value="zf-RING_2"/>
    <property type="match status" value="1"/>
</dbReference>
<evidence type="ECO:0000256" key="6">
    <source>
        <dbReference type="SAM" id="Coils"/>
    </source>
</evidence>
<sequence>MGPKHSRHEPLNDKLYCSIDMDMQPVDQFKVLGCGHIFCVECLEAWKEQKLINCPKCRYEEKRSLYDLTDPRYYEGPLYIDQSPEDEDIKEIQTLLHAQMVRRAKTINILLDAADAVTQIELSAAGVKIGGAVAGLVGTGMVVTGGVLSLTGVGAVAGVPLAMAGAAVGGTGGLVVGGGIIGEMISKKQELKGANEYLQSDYFHSMQLRILIGRAARSESFAEKLNIPLQDALGFIGLVGRTAKFGLAATNLARAIATGLARGAGTAGLHVAGIAIGAVLIPIDLFQMISNSIKIHKKEKAEIAKDLENIADELRTELFSLLKERQYQLVELERYDDDKQKHCLLLAVEESELEMVSKSNLSLAEVRKEHVVILDVIGPCLDGELYQEMVDKWITSNILDEDSSENDEDDDDIEDGYQIVGEDDILLERRC</sequence>
<keyword evidence="6" id="KW-0175">Coiled coil</keyword>
<dbReference type="InterPro" id="IPR008405">
    <property type="entry name" value="ApoL"/>
</dbReference>
<evidence type="ECO:0000256" key="2">
    <source>
        <dbReference type="ARBA" id="ARBA00022723"/>
    </source>
</evidence>
<dbReference type="GeneID" id="136814227"/>
<evidence type="ECO:0000313" key="9">
    <source>
        <dbReference type="Proteomes" id="UP000594262"/>
    </source>
</evidence>
<dbReference type="Proteomes" id="UP000594262">
    <property type="component" value="Unplaced"/>
</dbReference>
<dbReference type="GO" id="GO:0016020">
    <property type="term" value="C:membrane"/>
    <property type="evidence" value="ECO:0007669"/>
    <property type="project" value="TreeGrafter"/>
</dbReference>
<dbReference type="GO" id="GO:0008270">
    <property type="term" value="F:zinc ion binding"/>
    <property type="evidence" value="ECO:0007669"/>
    <property type="project" value="UniProtKB-KW"/>
</dbReference>
<evidence type="ECO:0000256" key="3">
    <source>
        <dbReference type="ARBA" id="ARBA00022771"/>
    </source>
</evidence>
<dbReference type="InterPro" id="IPR013083">
    <property type="entry name" value="Znf_RING/FYVE/PHD"/>
</dbReference>
<dbReference type="EnsemblMetazoa" id="CLYHEMT008151.2">
    <property type="protein sequence ID" value="CLYHEMP008151.2"/>
    <property type="gene ID" value="CLYHEMG008151"/>
</dbReference>
<keyword evidence="4" id="KW-0862">Zinc</keyword>
<evidence type="ECO:0000256" key="4">
    <source>
        <dbReference type="ARBA" id="ARBA00022833"/>
    </source>
</evidence>
<dbReference type="PROSITE" id="PS50089">
    <property type="entry name" value="ZF_RING_2"/>
    <property type="match status" value="1"/>
</dbReference>
<dbReference type="RefSeq" id="XP_066926844.1">
    <property type="nucleotide sequence ID" value="XM_067070743.1"/>
</dbReference>
<keyword evidence="3 5" id="KW-0863">Zinc-finger</keyword>
<evidence type="ECO:0000256" key="5">
    <source>
        <dbReference type="PROSITE-ProRule" id="PRU00175"/>
    </source>
</evidence>
<dbReference type="SUPFAM" id="SSF57850">
    <property type="entry name" value="RING/U-box"/>
    <property type="match status" value="1"/>
</dbReference>
<accession>A0A7M5WKV1</accession>